<evidence type="ECO:0000313" key="3">
    <source>
        <dbReference type="EMBL" id="KAK7051108.1"/>
    </source>
</evidence>
<dbReference type="InterPro" id="IPR007590">
    <property type="entry name" value="Saf4/Yju2"/>
</dbReference>
<organism evidence="3 4">
    <name type="scientific">Paramarasmius palmivorus</name>
    <dbReference type="NCBI Taxonomy" id="297713"/>
    <lineage>
        <taxon>Eukaryota</taxon>
        <taxon>Fungi</taxon>
        <taxon>Dikarya</taxon>
        <taxon>Basidiomycota</taxon>
        <taxon>Agaricomycotina</taxon>
        <taxon>Agaricomycetes</taxon>
        <taxon>Agaricomycetidae</taxon>
        <taxon>Agaricales</taxon>
        <taxon>Marasmiineae</taxon>
        <taxon>Marasmiaceae</taxon>
        <taxon>Paramarasmius</taxon>
    </lineage>
</organism>
<comment type="caution">
    <text evidence="3">The sequence shown here is derived from an EMBL/GenBank/DDBJ whole genome shotgun (WGS) entry which is preliminary data.</text>
</comment>
<dbReference type="AlphaFoldDB" id="A0AAW0DIR2"/>
<comment type="similarity">
    <text evidence="1">Belongs to the CWC16 family.</text>
</comment>
<gene>
    <name evidence="3" type="primary">saf4</name>
    <name evidence="3" type="ORF">VNI00_005220</name>
</gene>
<dbReference type="GO" id="GO:0000398">
    <property type="term" value="P:mRNA splicing, via spliceosome"/>
    <property type="evidence" value="ECO:0007669"/>
    <property type="project" value="InterPro"/>
</dbReference>
<dbReference type="Pfam" id="PF04502">
    <property type="entry name" value="Saf4_Yju2"/>
    <property type="match status" value="1"/>
</dbReference>
<dbReference type="GO" id="GO:0071014">
    <property type="term" value="C:post-mRNA release spliceosomal complex"/>
    <property type="evidence" value="ECO:0007669"/>
    <property type="project" value="TreeGrafter"/>
</dbReference>
<feature type="compositionally biased region" description="Polar residues" evidence="2">
    <location>
        <begin position="179"/>
        <end position="203"/>
    </location>
</feature>
<keyword evidence="4" id="KW-1185">Reference proteome</keyword>
<feature type="region of interest" description="Disordered" evidence="2">
    <location>
        <begin position="164"/>
        <end position="236"/>
    </location>
</feature>
<protein>
    <submittedName>
        <fullName evidence="3">Protein saf4</fullName>
    </submittedName>
</protein>
<sequence>MGVRYNAEKKKVGNYFSTPIYSFRCKCHLCDGWFEIQTDPKNTRYVVVSGARQKDEEWNPEENGGFAVIDTDGNVPADPLAALEKTTGAESHHKNVEVPRLESLMGVSDHFSADPYTLSLKVRKQFRQDKKVRLDKEKADSNIRDRYALPTTLALAEDDQKALGDAKEQWEKARHEKQSQANRQRRLPTQTSITFLKSRSTPKPASGIAGSLRMRILNNTARTSARRSGQSSQLER</sequence>
<name>A0AAW0DIR2_9AGAR</name>
<evidence type="ECO:0000256" key="2">
    <source>
        <dbReference type="SAM" id="MobiDB-lite"/>
    </source>
</evidence>
<feature type="compositionally biased region" description="Polar residues" evidence="2">
    <location>
        <begin position="217"/>
        <end position="236"/>
    </location>
</feature>
<evidence type="ECO:0000313" key="4">
    <source>
        <dbReference type="Proteomes" id="UP001383192"/>
    </source>
</evidence>
<evidence type="ECO:0000256" key="1">
    <source>
        <dbReference type="ARBA" id="ARBA00005595"/>
    </source>
</evidence>
<dbReference type="Proteomes" id="UP001383192">
    <property type="component" value="Unassembled WGS sequence"/>
</dbReference>
<dbReference type="PANTHER" id="PTHR12111">
    <property type="entry name" value="SPLICING FACTOR YJU2"/>
    <property type="match status" value="1"/>
</dbReference>
<proteinExistence type="inferred from homology"/>
<dbReference type="EMBL" id="JAYKXP010000014">
    <property type="protein sequence ID" value="KAK7051108.1"/>
    <property type="molecule type" value="Genomic_DNA"/>
</dbReference>
<dbReference type="PANTHER" id="PTHR12111:SF2">
    <property type="entry name" value="SPLICING FACTOR YJU2B-RELATED"/>
    <property type="match status" value="1"/>
</dbReference>
<accession>A0AAW0DIR2</accession>
<feature type="compositionally biased region" description="Basic and acidic residues" evidence="2">
    <location>
        <begin position="164"/>
        <end position="178"/>
    </location>
</feature>
<dbReference type="GO" id="GO:0005684">
    <property type="term" value="C:U2-type spliceosomal complex"/>
    <property type="evidence" value="ECO:0007669"/>
    <property type="project" value="TreeGrafter"/>
</dbReference>
<reference evidence="3 4" key="1">
    <citation type="submission" date="2024-01" db="EMBL/GenBank/DDBJ databases">
        <title>A draft genome for a cacao thread blight-causing isolate of Paramarasmius palmivorus.</title>
        <authorList>
            <person name="Baruah I.K."/>
            <person name="Bukari Y."/>
            <person name="Amoako-Attah I."/>
            <person name="Meinhardt L.W."/>
            <person name="Bailey B.A."/>
            <person name="Cohen S.P."/>
        </authorList>
    </citation>
    <scope>NUCLEOTIDE SEQUENCE [LARGE SCALE GENOMIC DNA]</scope>
    <source>
        <strain evidence="3 4">GH-12</strain>
    </source>
</reference>
<feature type="region of interest" description="Disordered" evidence="2">
    <location>
        <begin position="56"/>
        <end position="79"/>
    </location>
</feature>